<dbReference type="STRING" id="13249.T1IBB7"/>
<dbReference type="EMBL" id="ACPB03000855">
    <property type="status" value="NOT_ANNOTATED_CDS"/>
    <property type="molecule type" value="Genomic_DNA"/>
</dbReference>
<dbReference type="InterPro" id="IPR001841">
    <property type="entry name" value="Znf_RING"/>
</dbReference>
<dbReference type="Proteomes" id="UP000015103">
    <property type="component" value="Unassembled WGS sequence"/>
</dbReference>
<dbReference type="GO" id="GO:0000977">
    <property type="term" value="F:RNA polymerase II transcription regulatory region sequence-specific DNA binding"/>
    <property type="evidence" value="ECO:0007669"/>
    <property type="project" value="TreeGrafter"/>
</dbReference>
<sequence>MWPLFVKIGIPLVFGIGLGIVLLLQSSLSESDYDSTRRGTGADSSNRDRSRRKTSKSREEENQRELLENSLSNGSAECTICADLISNKHKVWPCPHCWNIFHLNCVSKWAESNVNQSVWSCPMCRKEFHQNRLPLRYRCMCGRIAEPKVIAGVTPHCCGKSCGRKCGRLCHPGPCSRDSSL</sequence>
<evidence type="ECO:0000256" key="2">
    <source>
        <dbReference type="ARBA" id="ARBA00022771"/>
    </source>
</evidence>
<dbReference type="eggNOG" id="KOG1952">
    <property type="taxonomic scope" value="Eukaryota"/>
</dbReference>
<accession>T1IBB7</accession>
<evidence type="ECO:0000313" key="5">
    <source>
        <dbReference type="EnsemblMetazoa" id="RPRC013588-PA"/>
    </source>
</evidence>
<protein>
    <submittedName>
        <fullName evidence="5">Uncharacterized protein</fullName>
    </submittedName>
</protein>
<dbReference type="InParanoid" id="T1IBB7"/>
<name>T1IBB7_RHOPR</name>
<dbReference type="InterPro" id="IPR019786">
    <property type="entry name" value="Zinc_finger_PHD-type_CS"/>
</dbReference>
<dbReference type="InterPro" id="IPR013083">
    <property type="entry name" value="Znf_RING/FYVE/PHD"/>
</dbReference>
<dbReference type="AlphaFoldDB" id="T1IBB7"/>
<dbReference type="PROSITE" id="PS50016">
    <property type="entry name" value="ZF_PHD_2"/>
    <property type="match status" value="1"/>
</dbReference>
<keyword evidence="2" id="KW-0863">Zinc-finger</keyword>
<dbReference type="PROSITE" id="PS01359">
    <property type="entry name" value="ZF_PHD_1"/>
    <property type="match status" value="1"/>
</dbReference>
<proteinExistence type="predicted"/>
<dbReference type="EnsemblMetazoa" id="RPRC013588-RA">
    <property type="protein sequence ID" value="RPRC013588-PA"/>
    <property type="gene ID" value="RPRC013588"/>
</dbReference>
<evidence type="ECO:0000256" key="3">
    <source>
        <dbReference type="ARBA" id="ARBA00022833"/>
    </source>
</evidence>
<evidence type="ECO:0000256" key="1">
    <source>
        <dbReference type="ARBA" id="ARBA00022723"/>
    </source>
</evidence>
<dbReference type="GO" id="GO:0000981">
    <property type="term" value="F:DNA-binding transcription factor activity, RNA polymerase II-specific"/>
    <property type="evidence" value="ECO:0007669"/>
    <property type="project" value="TreeGrafter"/>
</dbReference>
<dbReference type="OMA" id="CMCGRIA"/>
<dbReference type="InterPro" id="IPR019787">
    <property type="entry name" value="Znf_PHD-finger"/>
</dbReference>
<feature type="compositionally biased region" description="Basic and acidic residues" evidence="4">
    <location>
        <begin position="56"/>
        <end position="67"/>
    </location>
</feature>
<dbReference type="GO" id="GO:0008270">
    <property type="term" value="F:zinc ion binding"/>
    <property type="evidence" value="ECO:0007669"/>
    <property type="project" value="UniProtKB-KW"/>
</dbReference>
<evidence type="ECO:0000313" key="6">
    <source>
        <dbReference type="Proteomes" id="UP000015103"/>
    </source>
</evidence>
<dbReference type="GeneID" id="141450253"/>
<dbReference type="GO" id="GO:0005634">
    <property type="term" value="C:nucleus"/>
    <property type="evidence" value="ECO:0007669"/>
    <property type="project" value="TreeGrafter"/>
</dbReference>
<dbReference type="PROSITE" id="PS50089">
    <property type="entry name" value="ZF_RING_2"/>
    <property type="match status" value="1"/>
</dbReference>
<organism evidence="5 6">
    <name type="scientific">Rhodnius prolixus</name>
    <name type="common">Triatomid bug</name>
    <dbReference type="NCBI Taxonomy" id="13249"/>
    <lineage>
        <taxon>Eukaryota</taxon>
        <taxon>Metazoa</taxon>
        <taxon>Ecdysozoa</taxon>
        <taxon>Arthropoda</taxon>
        <taxon>Hexapoda</taxon>
        <taxon>Insecta</taxon>
        <taxon>Pterygota</taxon>
        <taxon>Neoptera</taxon>
        <taxon>Paraneoptera</taxon>
        <taxon>Hemiptera</taxon>
        <taxon>Heteroptera</taxon>
        <taxon>Panheteroptera</taxon>
        <taxon>Cimicomorpha</taxon>
        <taxon>Reduviidae</taxon>
        <taxon>Triatominae</taxon>
        <taxon>Rhodnius</taxon>
    </lineage>
</organism>
<dbReference type="RefSeq" id="XP_073976566.1">
    <property type="nucleotide sequence ID" value="XM_074120465.1"/>
</dbReference>
<reference evidence="5" key="1">
    <citation type="submission" date="2015-05" db="UniProtKB">
        <authorList>
            <consortium name="EnsemblMetazoa"/>
        </authorList>
    </citation>
    <scope>IDENTIFICATION</scope>
</reference>
<dbReference type="SUPFAM" id="SSF57850">
    <property type="entry name" value="RING/U-box"/>
    <property type="match status" value="1"/>
</dbReference>
<keyword evidence="6" id="KW-1185">Reference proteome</keyword>
<keyword evidence="1" id="KW-0479">Metal-binding</keyword>
<dbReference type="HOGENOM" id="CLU_1490809_0_0_1"/>
<dbReference type="VEuPathDB" id="VectorBase:RPRC013588"/>
<dbReference type="InterPro" id="IPR034078">
    <property type="entry name" value="NFX1_fam"/>
</dbReference>
<dbReference type="PANTHER" id="PTHR12360:SF12">
    <property type="entry name" value="TRANSCRIPTIONAL REPRESSOR NF-X1"/>
    <property type="match status" value="1"/>
</dbReference>
<feature type="region of interest" description="Disordered" evidence="4">
    <location>
        <begin position="32"/>
        <end position="68"/>
    </location>
</feature>
<dbReference type="PANTHER" id="PTHR12360">
    <property type="entry name" value="NUCLEAR TRANSCRIPTION FACTOR, X-BOX BINDING 1 NFX1"/>
    <property type="match status" value="1"/>
</dbReference>
<evidence type="ECO:0000256" key="4">
    <source>
        <dbReference type="SAM" id="MobiDB-lite"/>
    </source>
</evidence>
<keyword evidence="3" id="KW-0862">Zinc</keyword>
<dbReference type="Gene3D" id="3.30.40.10">
    <property type="entry name" value="Zinc/RING finger domain, C3HC4 (zinc finger)"/>
    <property type="match status" value="1"/>
</dbReference>